<accession>A0A8S3DY83</accession>
<dbReference type="SUPFAM" id="SSF53383">
    <property type="entry name" value="PLP-dependent transferases"/>
    <property type="match status" value="1"/>
</dbReference>
<dbReference type="Proteomes" id="UP000676336">
    <property type="component" value="Unassembled WGS sequence"/>
</dbReference>
<dbReference type="GO" id="GO:0005737">
    <property type="term" value="C:cytoplasm"/>
    <property type="evidence" value="ECO:0007669"/>
    <property type="project" value="InterPro"/>
</dbReference>
<feature type="non-terminal residue" evidence="4">
    <location>
        <position position="44"/>
    </location>
</feature>
<dbReference type="GO" id="GO:0030429">
    <property type="term" value="F:kynureninase activity"/>
    <property type="evidence" value="ECO:0007669"/>
    <property type="project" value="InterPro"/>
</dbReference>
<dbReference type="InterPro" id="IPR010111">
    <property type="entry name" value="Kynureninase"/>
</dbReference>
<sequence>IETITRVAHEQGCRVGWDLAHAVGNVPLKLHDWQVDFAVWCTYK</sequence>
<gene>
    <name evidence="3" type="ORF">BYL167_LOCUS48630</name>
    <name evidence="4" type="ORF">GIL414_LOCUS57805</name>
    <name evidence="2" type="ORF">SMN809_LOCUS42535</name>
</gene>
<dbReference type="Gene3D" id="3.40.640.10">
    <property type="entry name" value="Type I PLP-dependent aspartate aminotransferase-like (Major domain)"/>
    <property type="match status" value="1"/>
</dbReference>
<evidence type="ECO:0000313" key="5">
    <source>
        <dbReference type="Proteomes" id="UP000681720"/>
    </source>
</evidence>
<dbReference type="GO" id="GO:0030170">
    <property type="term" value="F:pyridoxal phosphate binding"/>
    <property type="evidence" value="ECO:0007669"/>
    <property type="project" value="InterPro"/>
</dbReference>
<keyword evidence="1" id="KW-0663">Pyridoxal phosphate</keyword>
<dbReference type="AlphaFoldDB" id="A0A8S3DY83"/>
<dbReference type="PANTHER" id="PTHR14084">
    <property type="entry name" value="KYNURENINASE"/>
    <property type="match status" value="1"/>
</dbReference>
<evidence type="ECO:0008006" key="6">
    <source>
        <dbReference type="Google" id="ProtNLM"/>
    </source>
</evidence>
<dbReference type="InterPro" id="IPR015421">
    <property type="entry name" value="PyrdxlP-dep_Trfase_major"/>
</dbReference>
<comment type="caution">
    <text evidence="4">The sequence shown here is derived from an EMBL/GenBank/DDBJ whole genome shotgun (WGS) entry which is preliminary data.</text>
</comment>
<evidence type="ECO:0000313" key="4">
    <source>
        <dbReference type="EMBL" id="CAF5009981.1"/>
    </source>
</evidence>
<dbReference type="Proteomes" id="UP000681720">
    <property type="component" value="Unassembled WGS sequence"/>
</dbReference>
<evidence type="ECO:0000313" key="3">
    <source>
        <dbReference type="EMBL" id="CAF4812697.1"/>
    </source>
</evidence>
<dbReference type="EMBL" id="CAJOBH010142677">
    <property type="protein sequence ID" value="CAF4812697.1"/>
    <property type="molecule type" value="Genomic_DNA"/>
</dbReference>
<evidence type="ECO:0000256" key="1">
    <source>
        <dbReference type="ARBA" id="ARBA00022898"/>
    </source>
</evidence>
<name>A0A8S3DY83_9BILA</name>
<evidence type="ECO:0000313" key="2">
    <source>
        <dbReference type="EMBL" id="CAF4687482.1"/>
    </source>
</evidence>
<feature type="non-terminal residue" evidence="4">
    <location>
        <position position="1"/>
    </location>
</feature>
<dbReference type="EMBL" id="CAJOBI010123005">
    <property type="protein sequence ID" value="CAF4687482.1"/>
    <property type="molecule type" value="Genomic_DNA"/>
</dbReference>
<dbReference type="GO" id="GO:0019441">
    <property type="term" value="P:L-tryptophan catabolic process to kynurenine"/>
    <property type="evidence" value="ECO:0007669"/>
    <property type="project" value="TreeGrafter"/>
</dbReference>
<dbReference type="GO" id="GO:0043420">
    <property type="term" value="P:anthranilate metabolic process"/>
    <property type="evidence" value="ECO:0007669"/>
    <property type="project" value="TreeGrafter"/>
</dbReference>
<dbReference type="GO" id="GO:0009435">
    <property type="term" value="P:NAD+ biosynthetic process"/>
    <property type="evidence" value="ECO:0007669"/>
    <property type="project" value="InterPro"/>
</dbReference>
<dbReference type="Proteomes" id="UP000681967">
    <property type="component" value="Unassembled WGS sequence"/>
</dbReference>
<dbReference type="PANTHER" id="PTHR14084:SF0">
    <property type="entry name" value="KYNURENINASE"/>
    <property type="match status" value="1"/>
</dbReference>
<proteinExistence type="predicted"/>
<dbReference type="InterPro" id="IPR015424">
    <property type="entry name" value="PyrdxlP-dep_Trfase"/>
</dbReference>
<organism evidence="4 5">
    <name type="scientific">Rotaria magnacalcarata</name>
    <dbReference type="NCBI Taxonomy" id="392030"/>
    <lineage>
        <taxon>Eukaryota</taxon>
        <taxon>Metazoa</taxon>
        <taxon>Spiralia</taxon>
        <taxon>Gnathifera</taxon>
        <taxon>Rotifera</taxon>
        <taxon>Eurotatoria</taxon>
        <taxon>Bdelloidea</taxon>
        <taxon>Philodinida</taxon>
        <taxon>Philodinidae</taxon>
        <taxon>Rotaria</taxon>
    </lineage>
</organism>
<protein>
    <recommendedName>
        <fullName evidence="6">Kynureninase</fullName>
    </recommendedName>
</protein>
<reference evidence="4" key="1">
    <citation type="submission" date="2021-02" db="EMBL/GenBank/DDBJ databases">
        <authorList>
            <person name="Nowell W R."/>
        </authorList>
    </citation>
    <scope>NUCLEOTIDE SEQUENCE</scope>
</reference>
<dbReference type="EMBL" id="CAJOBJ010210669">
    <property type="protein sequence ID" value="CAF5009981.1"/>
    <property type="molecule type" value="Genomic_DNA"/>
</dbReference>